<dbReference type="AlphaFoldDB" id="A0A381TJ00"/>
<evidence type="ECO:0000313" key="1">
    <source>
        <dbReference type="EMBL" id="SVA15734.1"/>
    </source>
</evidence>
<gene>
    <name evidence="1" type="ORF">METZ01_LOCUS68588</name>
</gene>
<dbReference type="EMBL" id="UINC01004628">
    <property type="protein sequence ID" value="SVA15734.1"/>
    <property type="molecule type" value="Genomic_DNA"/>
</dbReference>
<reference evidence="1" key="1">
    <citation type="submission" date="2018-05" db="EMBL/GenBank/DDBJ databases">
        <authorList>
            <person name="Lanie J.A."/>
            <person name="Ng W.-L."/>
            <person name="Kazmierczak K.M."/>
            <person name="Andrzejewski T.M."/>
            <person name="Davidsen T.M."/>
            <person name="Wayne K.J."/>
            <person name="Tettelin H."/>
            <person name="Glass J.I."/>
            <person name="Rusch D."/>
            <person name="Podicherti R."/>
            <person name="Tsui H.-C.T."/>
            <person name="Winkler M.E."/>
        </authorList>
    </citation>
    <scope>NUCLEOTIDE SEQUENCE</scope>
</reference>
<organism evidence="1">
    <name type="scientific">marine metagenome</name>
    <dbReference type="NCBI Taxonomy" id="408172"/>
    <lineage>
        <taxon>unclassified sequences</taxon>
        <taxon>metagenomes</taxon>
        <taxon>ecological metagenomes</taxon>
    </lineage>
</organism>
<protein>
    <recommendedName>
        <fullName evidence="2">Acetoacetate decarboxylase</fullName>
    </recommendedName>
</protein>
<name>A0A381TJ00_9ZZZZ</name>
<proteinExistence type="predicted"/>
<evidence type="ECO:0008006" key="2">
    <source>
        <dbReference type="Google" id="ProtNLM"/>
    </source>
</evidence>
<accession>A0A381TJ00</accession>
<sequence>MTEHIAADNLIIWEFDFAMTTFFEVDTDLIAPLLPKQISPMEIVPGVSLLNITAFNFPEGGLGHLPNFQELIASIVVAPDLSRGVPKFAMYVFSLGSTCQEHLDHSADYYKLPSYKKLEFGKINRVDNVIEFGDKDGSILTMNNCGTNIGDFLGHERYFQAFTSQDDKLFIADLYLKAELFEHQDQGDAGIINNHPFLKGLELFEEERVPYLQMVLEPSTRGKQFYYKPEKYG</sequence>